<dbReference type="Proteomes" id="UP001153269">
    <property type="component" value="Unassembled WGS sequence"/>
</dbReference>
<name>A0A9N7TM19_PLEPL</name>
<evidence type="ECO:0000313" key="2">
    <source>
        <dbReference type="EMBL" id="CAB1415520.1"/>
    </source>
</evidence>
<sequence>MNMYEAPTQHVFTSQCRRSAIIVNRLDPADWERRRDSHTNPPQVRLGSLGTEGANRGHSIDSNNSPASGEILREGGQSMQAAVVPVKMSSLNLPCLSPR</sequence>
<evidence type="ECO:0000256" key="1">
    <source>
        <dbReference type="SAM" id="MobiDB-lite"/>
    </source>
</evidence>
<keyword evidence="3" id="KW-1185">Reference proteome</keyword>
<protein>
    <submittedName>
        <fullName evidence="2">Uncharacterized protein</fullName>
    </submittedName>
</protein>
<dbReference type="EMBL" id="CADEAL010000158">
    <property type="protein sequence ID" value="CAB1415520.1"/>
    <property type="molecule type" value="Genomic_DNA"/>
</dbReference>
<dbReference type="AlphaFoldDB" id="A0A9N7TM19"/>
<organism evidence="2 3">
    <name type="scientific">Pleuronectes platessa</name>
    <name type="common">European plaice</name>
    <dbReference type="NCBI Taxonomy" id="8262"/>
    <lineage>
        <taxon>Eukaryota</taxon>
        <taxon>Metazoa</taxon>
        <taxon>Chordata</taxon>
        <taxon>Craniata</taxon>
        <taxon>Vertebrata</taxon>
        <taxon>Euteleostomi</taxon>
        <taxon>Actinopterygii</taxon>
        <taxon>Neopterygii</taxon>
        <taxon>Teleostei</taxon>
        <taxon>Neoteleostei</taxon>
        <taxon>Acanthomorphata</taxon>
        <taxon>Carangaria</taxon>
        <taxon>Pleuronectiformes</taxon>
        <taxon>Pleuronectoidei</taxon>
        <taxon>Pleuronectidae</taxon>
        <taxon>Pleuronectes</taxon>
    </lineage>
</organism>
<proteinExistence type="predicted"/>
<evidence type="ECO:0000313" key="3">
    <source>
        <dbReference type="Proteomes" id="UP001153269"/>
    </source>
</evidence>
<accession>A0A9N7TM19</accession>
<feature type="compositionally biased region" description="Basic and acidic residues" evidence="1">
    <location>
        <begin position="27"/>
        <end position="38"/>
    </location>
</feature>
<gene>
    <name evidence="2" type="ORF">PLEPLA_LOCUS3236</name>
</gene>
<feature type="region of interest" description="Disordered" evidence="1">
    <location>
        <begin position="27"/>
        <end position="77"/>
    </location>
</feature>
<comment type="caution">
    <text evidence="2">The sequence shown here is derived from an EMBL/GenBank/DDBJ whole genome shotgun (WGS) entry which is preliminary data.</text>
</comment>
<reference evidence="2" key="1">
    <citation type="submission" date="2020-03" db="EMBL/GenBank/DDBJ databases">
        <authorList>
            <person name="Weist P."/>
        </authorList>
    </citation>
    <scope>NUCLEOTIDE SEQUENCE</scope>
</reference>